<evidence type="ECO:0000256" key="6">
    <source>
        <dbReference type="ARBA" id="ARBA00022776"/>
    </source>
</evidence>
<evidence type="ECO:0000313" key="18">
    <source>
        <dbReference type="Proteomes" id="UP000000267"/>
    </source>
</evidence>
<comment type="function">
    <text evidence="12">Required for assembly of the mitotic spindle.</text>
</comment>
<dbReference type="KEGG" id="vpo:Kpol_1013p7"/>
<protein>
    <recommendedName>
        <fullName evidence="14">Kinesin-like protein</fullName>
    </recommendedName>
</protein>
<keyword evidence="4 14" id="KW-0493">Microtubule</keyword>
<dbReference type="GO" id="GO:0007026">
    <property type="term" value="P:negative regulation of microtubule depolymerization"/>
    <property type="evidence" value="ECO:0007669"/>
    <property type="project" value="EnsemblFungi"/>
</dbReference>
<dbReference type="AlphaFoldDB" id="A7TH55"/>
<feature type="compositionally biased region" description="Low complexity" evidence="15">
    <location>
        <begin position="23"/>
        <end position="39"/>
    </location>
</feature>
<dbReference type="GeneID" id="5546619"/>
<accession>A7TH55</accession>
<dbReference type="GO" id="GO:0005524">
    <property type="term" value="F:ATP binding"/>
    <property type="evidence" value="ECO:0007669"/>
    <property type="project" value="UniProtKB-UniRule"/>
</dbReference>
<feature type="compositionally biased region" description="Low complexity" evidence="15">
    <location>
        <begin position="1"/>
        <end position="14"/>
    </location>
</feature>
<dbReference type="Pfam" id="PF00225">
    <property type="entry name" value="Kinesin"/>
    <property type="match status" value="1"/>
</dbReference>
<dbReference type="InterPro" id="IPR027417">
    <property type="entry name" value="P-loop_NTPase"/>
</dbReference>
<dbReference type="SUPFAM" id="SSF52540">
    <property type="entry name" value="P-loop containing nucleoside triphosphate hydrolases"/>
    <property type="match status" value="1"/>
</dbReference>
<gene>
    <name evidence="17" type="ORF">Kpol_1013p7</name>
</gene>
<feature type="domain" description="Kinesin motor" evidence="16">
    <location>
        <begin position="69"/>
        <end position="399"/>
    </location>
</feature>
<dbReference type="InterPro" id="IPR001752">
    <property type="entry name" value="Kinesin_motor_dom"/>
</dbReference>
<dbReference type="PRINTS" id="PR00380">
    <property type="entry name" value="KINESINHEAVY"/>
</dbReference>
<dbReference type="Gene3D" id="3.40.850.10">
    <property type="entry name" value="Kinesin motor domain"/>
    <property type="match status" value="1"/>
</dbReference>
<keyword evidence="9 13" id="KW-0505">Motor protein</keyword>
<dbReference type="PROSITE" id="PS00411">
    <property type="entry name" value="KINESIN_MOTOR_1"/>
    <property type="match status" value="1"/>
</dbReference>
<evidence type="ECO:0000256" key="14">
    <source>
        <dbReference type="RuleBase" id="RU000394"/>
    </source>
</evidence>
<evidence type="ECO:0000256" key="7">
    <source>
        <dbReference type="ARBA" id="ARBA00022840"/>
    </source>
</evidence>
<dbReference type="Proteomes" id="UP000000267">
    <property type="component" value="Unassembled WGS sequence"/>
</dbReference>
<comment type="subcellular location">
    <subcellularLocation>
        <location evidence="1">Cytoplasm</location>
        <location evidence="1">Cytoskeleton</location>
    </subcellularLocation>
</comment>
<dbReference type="eggNOG" id="KOG0242">
    <property type="taxonomic scope" value="Eukaryota"/>
</dbReference>
<dbReference type="HOGENOM" id="CLU_001485_24_1_1"/>
<evidence type="ECO:0000256" key="1">
    <source>
        <dbReference type="ARBA" id="ARBA00004245"/>
    </source>
</evidence>
<name>A7TH55_VANPO</name>
<evidence type="ECO:0000256" key="4">
    <source>
        <dbReference type="ARBA" id="ARBA00022701"/>
    </source>
</evidence>
<dbReference type="RefSeq" id="XP_001646194.1">
    <property type="nucleotide sequence ID" value="XM_001646144.1"/>
</dbReference>
<dbReference type="PANTHER" id="PTHR47968:SF36">
    <property type="entry name" value="KINESIN HEAVY CHAIN ISOFORM X1"/>
    <property type="match status" value="1"/>
</dbReference>
<keyword evidence="7 13" id="KW-0067">ATP-binding</keyword>
<keyword evidence="3" id="KW-0132">Cell division</keyword>
<keyword evidence="8" id="KW-0175">Coiled coil</keyword>
<dbReference type="GO" id="GO:1903754">
    <property type="term" value="C:cortical microtubule plus-end"/>
    <property type="evidence" value="ECO:0007669"/>
    <property type="project" value="EnsemblFungi"/>
</dbReference>
<dbReference type="FunCoup" id="A7TH55">
    <property type="interactions" value="64"/>
</dbReference>
<keyword evidence="10" id="KW-0206">Cytoskeleton</keyword>
<dbReference type="OMA" id="LCTIHMG"/>
<reference evidence="17 18" key="1">
    <citation type="journal article" date="2007" name="Proc. Natl. Acad. Sci. U.S.A.">
        <title>Independent sorting-out of thousands of duplicated gene pairs in two yeast species descended from a whole-genome duplication.</title>
        <authorList>
            <person name="Scannell D.R."/>
            <person name="Frank A.C."/>
            <person name="Conant G.C."/>
            <person name="Byrne K.P."/>
            <person name="Woolfit M."/>
            <person name="Wolfe K.H."/>
        </authorList>
    </citation>
    <scope>NUCLEOTIDE SEQUENCE [LARGE SCALE GENOMIC DNA]</scope>
    <source>
        <strain evidence="18">ATCC 22028 / DSM 70294 / BCRC 21397 / CBS 2163 / NBRC 10782 / NRRL Y-8283 / UCD 57-17</strain>
    </source>
</reference>
<dbReference type="InterPro" id="IPR027640">
    <property type="entry name" value="Kinesin-like_fam"/>
</dbReference>
<keyword evidence="18" id="KW-1185">Reference proteome</keyword>
<dbReference type="SMART" id="SM00129">
    <property type="entry name" value="KISc"/>
    <property type="match status" value="1"/>
</dbReference>
<dbReference type="GO" id="GO:0005816">
    <property type="term" value="C:spindle pole body"/>
    <property type="evidence" value="ECO:0007669"/>
    <property type="project" value="EnsemblFungi"/>
</dbReference>
<dbReference type="GO" id="GO:0061863">
    <property type="term" value="F:microtubule plus end polymerase"/>
    <property type="evidence" value="ECO:0007669"/>
    <property type="project" value="EnsemblFungi"/>
</dbReference>
<evidence type="ECO:0000256" key="12">
    <source>
        <dbReference type="ARBA" id="ARBA00054086"/>
    </source>
</evidence>
<dbReference type="PROSITE" id="PS50067">
    <property type="entry name" value="KINESIN_MOTOR_2"/>
    <property type="match status" value="1"/>
</dbReference>
<evidence type="ECO:0000256" key="15">
    <source>
        <dbReference type="SAM" id="MobiDB-lite"/>
    </source>
</evidence>
<evidence type="ECO:0000256" key="2">
    <source>
        <dbReference type="ARBA" id="ARBA00022490"/>
    </source>
</evidence>
<dbReference type="OrthoDB" id="3176171at2759"/>
<dbReference type="GO" id="GO:0046785">
    <property type="term" value="P:microtubule polymerization"/>
    <property type="evidence" value="ECO:0007669"/>
    <property type="project" value="EnsemblFungi"/>
</dbReference>
<evidence type="ECO:0000259" key="16">
    <source>
        <dbReference type="PROSITE" id="PS50067"/>
    </source>
</evidence>
<dbReference type="InterPro" id="IPR019821">
    <property type="entry name" value="Kinesin_motor_CS"/>
</dbReference>
<feature type="binding site" evidence="13">
    <location>
        <begin position="143"/>
        <end position="150"/>
    </location>
    <ligand>
        <name>ATP</name>
        <dbReference type="ChEBI" id="CHEBI:30616"/>
    </ligand>
</feature>
<dbReference type="PhylomeDB" id="A7TH55"/>
<keyword evidence="11" id="KW-0131">Cell cycle</keyword>
<dbReference type="STRING" id="436907.A7TH55"/>
<evidence type="ECO:0000256" key="8">
    <source>
        <dbReference type="ARBA" id="ARBA00023054"/>
    </source>
</evidence>
<evidence type="ECO:0000256" key="5">
    <source>
        <dbReference type="ARBA" id="ARBA00022741"/>
    </source>
</evidence>
<dbReference type="InterPro" id="IPR036961">
    <property type="entry name" value="Kinesin_motor_dom_sf"/>
</dbReference>
<keyword evidence="2" id="KW-0963">Cytoplasm</keyword>
<sequence length="620" mass="69819">MFSSPSLKSTSSYSNLRKNRIGSTSSSTSTTRSSSPVRSRSSDIFAIPGRIRIRKTNHGNLNNDSYNGTISVSIRTKPVGINEKCNWYVETENKTIIHTDIGEYTYDNVFHPDASNFDVYAATCKPLIDKLFDGFNSTVFAYGMTGSGKTYTMSGVDGNAGLIPLSVAYMYSKIFDSTIHENKKYDTLVSYLEIYNEKIYDLLETDFDPKPLRSSIAVPELKIRDDPNYGVRVIGLTEKRCQSHEELLNWIKLGDKHRKTSSTDFNTRSSRSHAIILIRLISSDLSSGEVVTSTLSLCDLAGSERVTAQHERRQEGSFINKSLLALGTVISKLSAEVNNSTESVNNSHIPYRDSKLTRILQPALSGNSIVTTICTIDTSVDATNESVNTLRFASRAKNVSLHVVKKSSISAYDANDQKDRIIESLVQQLQEQKIKIEAMENNYNINSFGDNETITSSYDPSVALLENENKILRYKLEHCERLLDKDTNELHDKEIANIADILPLEIGMLLETKFQGLESQIREFKNYTDNLEKEIMEKNTNKKRILSTSSDLSMKDIDDCETEKLDSINPKDAEIAELKKTLERKDKLIDALQSARRLRERALQPLYGNNSELDLEYTNK</sequence>
<keyword evidence="6" id="KW-0498">Mitosis</keyword>
<evidence type="ECO:0000256" key="10">
    <source>
        <dbReference type="ARBA" id="ARBA00023212"/>
    </source>
</evidence>
<dbReference type="GO" id="GO:0008574">
    <property type="term" value="F:plus-end-directed microtubule motor activity"/>
    <property type="evidence" value="ECO:0007669"/>
    <property type="project" value="EnsemblFungi"/>
</dbReference>
<organism evidence="18">
    <name type="scientific">Vanderwaltozyma polyspora (strain ATCC 22028 / DSM 70294 / BCRC 21397 / CBS 2163 / NBRC 10782 / NRRL Y-8283 / UCD 57-17)</name>
    <name type="common">Kluyveromyces polysporus</name>
    <dbReference type="NCBI Taxonomy" id="436907"/>
    <lineage>
        <taxon>Eukaryota</taxon>
        <taxon>Fungi</taxon>
        <taxon>Dikarya</taxon>
        <taxon>Ascomycota</taxon>
        <taxon>Saccharomycotina</taxon>
        <taxon>Saccharomycetes</taxon>
        <taxon>Saccharomycetales</taxon>
        <taxon>Saccharomycetaceae</taxon>
        <taxon>Vanderwaltozyma</taxon>
    </lineage>
</organism>
<evidence type="ECO:0000313" key="17">
    <source>
        <dbReference type="EMBL" id="EDO18336.1"/>
    </source>
</evidence>
<dbReference type="EMBL" id="DS480390">
    <property type="protein sequence ID" value="EDO18336.1"/>
    <property type="molecule type" value="Genomic_DNA"/>
</dbReference>
<comment type="similarity">
    <text evidence="13 14">Belongs to the TRAFAC class myosin-kinesin ATPase superfamily. Kinesin family.</text>
</comment>
<dbReference type="FunFam" id="3.40.850.10:FF:000073">
    <property type="entry name" value="Kinesin-like protein"/>
    <property type="match status" value="1"/>
</dbReference>
<evidence type="ECO:0000256" key="11">
    <source>
        <dbReference type="ARBA" id="ARBA00023306"/>
    </source>
</evidence>
<proteinExistence type="inferred from homology"/>
<dbReference type="GO" id="GO:0030473">
    <property type="term" value="P:nuclear migration along microtubule"/>
    <property type="evidence" value="ECO:0007669"/>
    <property type="project" value="EnsemblFungi"/>
</dbReference>
<dbReference type="PANTHER" id="PTHR47968">
    <property type="entry name" value="CENTROMERE PROTEIN E"/>
    <property type="match status" value="1"/>
</dbReference>
<dbReference type="GO" id="GO:0008017">
    <property type="term" value="F:microtubule binding"/>
    <property type="evidence" value="ECO:0007669"/>
    <property type="project" value="InterPro"/>
</dbReference>
<evidence type="ECO:0000256" key="13">
    <source>
        <dbReference type="PROSITE-ProRule" id="PRU00283"/>
    </source>
</evidence>
<dbReference type="GO" id="GO:0051301">
    <property type="term" value="P:cell division"/>
    <property type="evidence" value="ECO:0007669"/>
    <property type="project" value="UniProtKB-KW"/>
</dbReference>
<keyword evidence="5 13" id="KW-0547">Nucleotide-binding</keyword>
<evidence type="ECO:0000256" key="3">
    <source>
        <dbReference type="ARBA" id="ARBA00022618"/>
    </source>
</evidence>
<feature type="region of interest" description="Disordered" evidence="15">
    <location>
        <begin position="1"/>
        <end position="40"/>
    </location>
</feature>
<dbReference type="InParanoid" id="A7TH55"/>
<evidence type="ECO:0000256" key="9">
    <source>
        <dbReference type="ARBA" id="ARBA00023175"/>
    </source>
</evidence>